<dbReference type="GO" id="GO:0006281">
    <property type="term" value="P:DNA repair"/>
    <property type="evidence" value="ECO:0007669"/>
    <property type="project" value="UniProtKB-KW"/>
</dbReference>
<gene>
    <name evidence="12" type="ORF">LCGC14_0750250</name>
</gene>
<keyword evidence="10" id="KW-0233">DNA recombination</keyword>
<organism evidence="12">
    <name type="scientific">marine sediment metagenome</name>
    <dbReference type="NCBI Taxonomy" id="412755"/>
    <lineage>
        <taxon>unclassified sequences</taxon>
        <taxon>metagenomes</taxon>
        <taxon>ecological metagenomes</taxon>
    </lineage>
</organism>
<proteinExistence type="inferred from homology"/>
<accession>A0A0F9QP44</accession>
<dbReference type="GO" id="GO:0004520">
    <property type="term" value="F:DNA endonuclease activity"/>
    <property type="evidence" value="ECO:0007669"/>
    <property type="project" value="InterPro"/>
</dbReference>
<sequence>MPCLALGIDPGFASLGFAVVEIGEDSERVIEMDVVRTSPATRKRRIREADDNVRRAGEIVRALRAVFVRHKVTVLCCESMSFPRGASAAAKLAMAWGVVVAIALEHDVPILQATPKEIKKSVTGRKTASKEEVRQVLEETYGGALLSRKIEHVTACKQEHAFDGLAAVVSCLESETIILVRKLL</sequence>
<evidence type="ECO:0000256" key="2">
    <source>
        <dbReference type="ARBA" id="ARBA00022490"/>
    </source>
</evidence>
<evidence type="ECO:0000256" key="3">
    <source>
        <dbReference type="ARBA" id="ARBA00022722"/>
    </source>
</evidence>
<evidence type="ECO:0000256" key="6">
    <source>
        <dbReference type="ARBA" id="ARBA00022763"/>
    </source>
</evidence>
<dbReference type="GO" id="GO:0003677">
    <property type="term" value="F:DNA binding"/>
    <property type="evidence" value="ECO:0007669"/>
    <property type="project" value="UniProtKB-KW"/>
</dbReference>
<dbReference type="Pfam" id="PF02075">
    <property type="entry name" value="RuvC"/>
    <property type="match status" value="1"/>
</dbReference>
<dbReference type="PANTHER" id="PTHR30194">
    <property type="entry name" value="CROSSOVER JUNCTION ENDODEOXYRIBONUCLEASE RUVC"/>
    <property type="match status" value="1"/>
</dbReference>
<comment type="similarity">
    <text evidence="1">Belongs to the RuvC family.</text>
</comment>
<protein>
    <submittedName>
        <fullName evidence="12">Uncharacterized protein</fullName>
    </submittedName>
</protein>
<evidence type="ECO:0000256" key="7">
    <source>
        <dbReference type="ARBA" id="ARBA00022801"/>
    </source>
</evidence>
<keyword evidence="6" id="KW-0227">DNA damage</keyword>
<dbReference type="PRINTS" id="PR00696">
    <property type="entry name" value="RSOLVASERUVC"/>
</dbReference>
<evidence type="ECO:0000256" key="4">
    <source>
        <dbReference type="ARBA" id="ARBA00022723"/>
    </source>
</evidence>
<keyword evidence="11" id="KW-0234">DNA repair</keyword>
<dbReference type="InterPro" id="IPR002176">
    <property type="entry name" value="X-over_junc_endoDNase_RuvC"/>
</dbReference>
<evidence type="ECO:0000256" key="1">
    <source>
        <dbReference type="ARBA" id="ARBA00009518"/>
    </source>
</evidence>
<dbReference type="GO" id="GO:0016787">
    <property type="term" value="F:hydrolase activity"/>
    <property type="evidence" value="ECO:0007669"/>
    <property type="project" value="UniProtKB-KW"/>
</dbReference>
<keyword evidence="4" id="KW-0479">Metal-binding</keyword>
<evidence type="ECO:0000256" key="10">
    <source>
        <dbReference type="ARBA" id="ARBA00023172"/>
    </source>
</evidence>
<keyword evidence="7" id="KW-0378">Hydrolase</keyword>
<keyword evidence="3" id="KW-0540">Nuclease</keyword>
<reference evidence="12" key="1">
    <citation type="journal article" date="2015" name="Nature">
        <title>Complex archaea that bridge the gap between prokaryotes and eukaryotes.</title>
        <authorList>
            <person name="Spang A."/>
            <person name="Saw J.H."/>
            <person name="Jorgensen S.L."/>
            <person name="Zaremba-Niedzwiedzka K."/>
            <person name="Martijn J."/>
            <person name="Lind A.E."/>
            <person name="van Eijk R."/>
            <person name="Schleper C."/>
            <person name="Guy L."/>
            <person name="Ettema T.J."/>
        </authorList>
    </citation>
    <scope>NUCLEOTIDE SEQUENCE</scope>
</reference>
<evidence type="ECO:0000256" key="8">
    <source>
        <dbReference type="ARBA" id="ARBA00022842"/>
    </source>
</evidence>
<dbReference type="SUPFAM" id="SSF53098">
    <property type="entry name" value="Ribonuclease H-like"/>
    <property type="match status" value="1"/>
</dbReference>
<dbReference type="EMBL" id="LAZR01001805">
    <property type="protein sequence ID" value="KKN38762.1"/>
    <property type="molecule type" value="Genomic_DNA"/>
</dbReference>
<evidence type="ECO:0000313" key="12">
    <source>
        <dbReference type="EMBL" id="KKN38762.1"/>
    </source>
</evidence>
<keyword evidence="2" id="KW-0963">Cytoplasm</keyword>
<keyword evidence="8" id="KW-0460">Magnesium</keyword>
<name>A0A0F9QP44_9ZZZZ</name>
<evidence type="ECO:0000256" key="11">
    <source>
        <dbReference type="ARBA" id="ARBA00023204"/>
    </source>
</evidence>
<dbReference type="InterPro" id="IPR012337">
    <property type="entry name" value="RNaseH-like_sf"/>
</dbReference>
<dbReference type="Gene3D" id="3.30.420.10">
    <property type="entry name" value="Ribonuclease H-like superfamily/Ribonuclease H"/>
    <property type="match status" value="1"/>
</dbReference>
<dbReference type="GO" id="GO:0006310">
    <property type="term" value="P:DNA recombination"/>
    <property type="evidence" value="ECO:0007669"/>
    <property type="project" value="UniProtKB-KW"/>
</dbReference>
<keyword evidence="5" id="KW-0255">Endonuclease</keyword>
<dbReference type="PANTHER" id="PTHR30194:SF3">
    <property type="entry name" value="CROSSOVER JUNCTION ENDODEOXYRIBONUCLEASE RUVC"/>
    <property type="match status" value="1"/>
</dbReference>
<comment type="caution">
    <text evidence="12">The sequence shown here is derived from an EMBL/GenBank/DDBJ whole genome shotgun (WGS) entry which is preliminary data.</text>
</comment>
<evidence type="ECO:0000256" key="5">
    <source>
        <dbReference type="ARBA" id="ARBA00022759"/>
    </source>
</evidence>
<dbReference type="InterPro" id="IPR036397">
    <property type="entry name" value="RNaseH_sf"/>
</dbReference>
<evidence type="ECO:0000256" key="9">
    <source>
        <dbReference type="ARBA" id="ARBA00023125"/>
    </source>
</evidence>
<dbReference type="GO" id="GO:0046872">
    <property type="term" value="F:metal ion binding"/>
    <property type="evidence" value="ECO:0007669"/>
    <property type="project" value="UniProtKB-KW"/>
</dbReference>
<keyword evidence="9" id="KW-0238">DNA-binding</keyword>
<dbReference type="AlphaFoldDB" id="A0A0F9QP44"/>